<accession>A0A0E9X1L8</accession>
<protein>
    <submittedName>
        <fullName evidence="1">Uncharacterized protein</fullName>
    </submittedName>
</protein>
<reference evidence="1" key="1">
    <citation type="submission" date="2014-11" db="EMBL/GenBank/DDBJ databases">
        <authorList>
            <person name="Amaro Gonzalez C."/>
        </authorList>
    </citation>
    <scope>NUCLEOTIDE SEQUENCE</scope>
</reference>
<organism evidence="1">
    <name type="scientific">Anguilla anguilla</name>
    <name type="common">European freshwater eel</name>
    <name type="synonym">Muraena anguilla</name>
    <dbReference type="NCBI Taxonomy" id="7936"/>
    <lineage>
        <taxon>Eukaryota</taxon>
        <taxon>Metazoa</taxon>
        <taxon>Chordata</taxon>
        <taxon>Craniata</taxon>
        <taxon>Vertebrata</taxon>
        <taxon>Euteleostomi</taxon>
        <taxon>Actinopterygii</taxon>
        <taxon>Neopterygii</taxon>
        <taxon>Teleostei</taxon>
        <taxon>Anguilliformes</taxon>
        <taxon>Anguillidae</taxon>
        <taxon>Anguilla</taxon>
    </lineage>
</organism>
<sequence length="92" mass="10561">MIPGQFILTRDLERLINVRSWQRIGNGVFFGNAVILRRHYLLILSRMFYKMQFLLSEVVVGVMNRDLGGVIFGEHEKVDRGSGFPAVILPIQ</sequence>
<reference evidence="1" key="2">
    <citation type="journal article" date="2015" name="Fish Shellfish Immunol.">
        <title>Early steps in the European eel (Anguilla anguilla)-Vibrio vulnificus interaction in the gills: Role of the RtxA13 toxin.</title>
        <authorList>
            <person name="Callol A."/>
            <person name="Pajuelo D."/>
            <person name="Ebbesson L."/>
            <person name="Teles M."/>
            <person name="MacKenzie S."/>
            <person name="Amaro C."/>
        </authorList>
    </citation>
    <scope>NUCLEOTIDE SEQUENCE</scope>
</reference>
<evidence type="ECO:0000313" key="1">
    <source>
        <dbReference type="EMBL" id="JAH96474.1"/>
    </source>
</evidence>
<name>A0A0E9X1L8_ANGAN</name>
<dbReference type="AlphaFoldDB" id="A0A0E9X1L8"/>
<proteinExistence type="predicted"/>
<dbReference type="EMBL" id="GBXM01012103">
    <property type="protein sequence ID" value="JAH96474.1"/>
    <property type="molecule type" value="Transcribed_RNA"/>
</dbReference>